<evidence type="ECO:0000313" key="2">
    <source>
        <dbReference type="Proteomes" id="UP001060215"/>
    </source>
</evidence>
<proteinExistence type="predicted"/>
<name>A0ACC0IDJ1_9ERIC</name>
<organism evidence="1 2">
    <name type="scientific">Camellia lanceoleosa</name>
    <dbReference type="NCBI Taxonomy" id="1840588"/>
    <lineage>
        <taxon>Eukaryota</taxon>
        <taxon>Viridiplantae</taxon>
        <taxon>Streptophyta</taxon>
        <taxon>Embryophyta</taxon>
        <taxon>Tracheophyta</taxon>
        <taxon>Spermatophyta</taxon>
        <taxon>Magnoliopsida</taxon>
        <taxon>eudicotyledons</taxon>
        <taxon>Gunneridae</taxon>
        <taxon>Pentapetalae</taxon>
        <taxon>asterids</taxon>
        <taxon>Ericales</taxon>
        <taxon>Theaceae</taxon>
        <taxon>Camellia</taxon>
    </lineage>
</organism>
<dbReference type="Proteomes" id="UP001060215">
    <property type="component" value="Chromosome 6"/>
</dbReference>
<keyword evidence="2" id="KW-1185">Reference proteome</keyword>
<comment type="caution">
    <text evidence="1">The sequence shown here is derived from an EMBL/GenBank/DDBJ whole genome shotgun (WGS) entry which is preliminary data.</text>
</comment>
<dbReference type="EMBL" id="CM045763">
    <property type="protein sequence ID" value="KAI8022436.1"/>
    <property type="molecule type" value="Genomic_DNA"/>
</dbReference>
<reference evidence="1 2" key="1">
    <citation type="journal article" date="2022" name="Plant J.">
        <title>Chromosome-level genome of Camellia lanceoleosa provides a valuable resource for understanding genome evolution and self-incompatibility.</title>
        <authorList>
            <person name="Gong W."/>
            <person name="Xiao S."/>
            <person name="Wang L."/>
            <person name="Liao Z."/>
            <person name="Chang Y."/>
            <person name="Mo W."/>
            <person name="Hu G."/>
            <person name="Li W."/>
            <person name="Zhao G."/>
            <person name="Zhu H."/>
            <person name="Hu X."/>
            <person name="Ji K."/>
            <person name="Xiang X."/>
            <person name="Song Q."/>
            <person name="Yuan D."/>
            <person name="Jin S."/>
            <person name="Zhang L."/>
        </authorList>
    </citation>
    <scope>NUCLEOTIDE SEQUENCE [LARGE SCALE GENOMIC DNA]</scope>
    <source>
        <strain evidence="1">SQ_2022a</strain>
    </source>
</reference>
<sequence>MFPRFMRWDIGALVTRIRGLDVSTPGKFEVRIERMKSLEFEREILATDEQEVDRRDDGVKDVVFGSGDGMQRVTHQVVDGVGVKGKDIGSVERDAVNEVAGVTELENALKCMVDLELKNKAYEGTISKLEDEVVSLKSKMEMQAVNIVGGFGCVVKVKDDEIRKLENENKELRQTISLLEDQLADQQVHTVTQAYRMNTPTGCGDVGASHCDVDSGFGVTVVHDVTPIRVGLNVGVGGDNVTVHTVSDSSPVPDRSVADVNVTDLEVGVFPNKGEGIRNSFVRNLKNKARKELRLKDFDYQVVGEHEKKTVSYGCEAVSVGKGTVTDAVVDVDTVGVAASKWSGFDLNNRFGVWKMMTYEEKEKIMKAYERNGDGAVMWASSESGVAVYFTDVKSLVIDAYAETLVTEQANVCADDVLADKSYFFSSICMSVFKSGNNQAMESYVLKNFGASKECRYIHFPICNNAHWTLVVYDAEDGSWKHFNPMRQRSAGRSDVHYNEALVLKERVSVVMKRSLRADGIDEVSIAETFNHPLEAVEDCPQQKADSLDCAVIVCAVMRQYVHHVDVARSLQDHVLQEPRKEEFNDWPHGFLAIGTFGNNSLREDPERCNILQSSSQNHHHLHDNDLPPEEVGLLEKELAILLSKQVSTESTRSSTEELVEITHNLQLDNFNFPTSLEDDKNSNIDTVWDDSADKKSDWLQRSICSTSVILNRGKDICADRSKNAIGRNSLCFLLKKMFLCRNGFTSPSLSLRDPIPEKSRMEKILRAILHKKIYPQNSSSNPKAIAKKYLETISHSQNSDNNEGEMLDTAANDGSKWVKTDSECKLFLILR</sequence>
<protein>
    <submittedName>
        <fullName evidence="1">Uncharacterized protein</fullName>
    </submittedName>
</protein>
<gene>
    <name evidence="1" type="ORF">LOK49_LG03G02909</name>
</gene>
<accession>A0ACC0IDJ1</accession>
<evidence type="ECO:0000313" key="1">
    <source>
        <dbReference type="EMBL" id="KAI8022436.1"/>
    </source>
</evidence>